<reference evidence="2 3" key="1">
    <citation type="submission" date="2018-06" db="EMBL/GenBank/DDBJ databases">
        <title>Genomic Encyclopedia of Type Strains, Phase IV (KMG-IV): sequencing the most valuable type-strain genomes for metagenomic binning, comparative biology and taxonomic classification.</title>
        <authorList>
            <person name="Goeker M."/>
        </authorList>
    </citation>
    <scope>NUCLEOTIDE SEQUENCE [LARGE SCALE GENOMIC DNA]</scope>
    <source>
        <strain evidence="2 3">DSM 5</strain>
    </source>
</reference>
<organism evidence="2 3">
    <name type="scientific">Psychrobacillus insolitus</name>
    <dbReference type="NCBI Taxonomy" id="1461"/>
    <lineage>
        <taxon>Bacteria</taxon>
        <taxon>Bacillati</taxon>
        <taxon>Bacillota</taxon>
        <taxon>Bacilli</taxon>
        <taxon>Bacillales</taxon>
        <taxon>Bacillaceae</taxon>
        <taxon>Psychrobacillus</taxon>
    </lineage>
</organism>
<dbReference type="Proteomes" id="UP000248646">
    <property type="component" value="Unassembled WGS sequence"/>
</dbReference>
<dbReference type="AlphaFoldDB" id="A0A2W7MK18"/>
<name>A0A2W7MK18_9BACI</name>
<dbReference type="EMBL" id="QKZI01000001">
    <property type="protein sequence ID" value="PZX07335.1"/>
    <property type="molecule type" value="Genomic_DNA"/>
</dbReference>
<keyword evidence="3" id="KW-1185">Reference proteome</keyword>
<protein>
    <submittedName>
        <fullName evidence="2">Uncharacterized protein</fullName>
    </submittedName>
</protein>
<feature type="region of interest" description="Disordered" evidence="1">
    <location>
        <begin position="1"/>
        <end position="25"/>
    </location>
</feature>
<feature type="region of interest" description="Disordered" evidence="1">
    <location>
        <begin position="48"/>
        <end position="69"/>
    </location>
</feature>
<evidence type="ECO:0000256" key="1">
    <source>
        <dbReference type="SAM" id="MobiDB-lite"/>
    </source>
</evidence>
<dbReference type="OrthoDB" id="2912291at2"/>
<dbReference type="RefSeq" id="WP_111437996.1">
    <property type="nucleotide sequence ID" value="NZ_QKZI01000001.1"/>
</dbReference>
<accession>A0A2W7MK18</accession>
<evidence type="ECO:0000313" key="2">
    <source>
        <dbReference type="EMBL" id="PZX07335.1"/>
    </source>
</evidence>
<proteinExistence type="predicted"/>
<evidence type="ECO:0000313" key="3">
    <source>
        <dbReference type="Proteomes" id="UP000248646"/>
    </source>
</evidence>
<comment type="caution">
    <text evidence="2">The sequence shown here is derived from an EMBL/GenBank/DDBJ whole genome shotgun (WGS) entry which is preliminary data.</text>
</comment>
<sequence length="69" mass="7197">MADINKRKRDNNNTEEEAGISVGAFTGDTMATALDPFGTAAGAIAGRTLEKKAGKGTNDDDNHGSKTRD</sequence>
<gene>
    <name evidence="2" type="ORF">C7437_101448</name>
</gene>